<dbReference type="Gene3D" id="1.20.1250.20">
    <property type="entry name" value="MFS general substrate transporter like domains"/>
    <property type="match status" value="2"/>
</dbReference>
<dbReference type="InterPro" id="IPR011701">
    <property type="entry name" value="MFS"/>
</dbReference>
<dbReference type="AlphaFoldDB" id="A0A3N4KZ34"/>
<evidence type="ECO:0000256" key="2">
    <source>
        <dbReference type="ARBA" id="ARBA00008335"/>
    </source>
</evidence>
<feature type="transmembrane region" description="Helical" evidence="8">
    <location>
        <begin position="202"/>
        <end position="223"/>
    </location>
</feature>
<keyword evidence="5 8" id="KW-1133">Transmembrane helix</keyword>
<dbReference type="STRING" id="1392247.A0A3N4KZ34"/>
<keyword evidence="4 8" id="KW-0812">Transmembrane</keyword>
<dbReference type="Pfam" id="PF07690">
    <property type="entry name" value="MFS_1"/>
    <property type="match status" value="1"/>
</dbReference>
<accession>A0A3N4KZ34</accession>
<feature type="transmembrane region" description="Helical" evidence="8">
    <location>
        <begin position="73"/>
        <end position="93"/>
    </location>
</feature>
<dbReference type="GO" id="GO:0006811">
    <property type="term" value="P:monoatomic ion transport"/>
    <property type="evidence" value="ECO:0007669"/>
    <property type="project" value="UniProtKB-KW"/>
</dbReference>
<evidence type="ECO:0000313" key="9">
    <source>
        <dbReference type="EMBL" id="RPB11005.1"/>
    </source>
</evidence>
<keyword evidence="7 8" id="KW-0472">Membrane</keyword>
<feature type="transmembrane region" description="Helical" evidence="8">
    <location>
        <begin position="325"/>
        <end position="342"/>
    </location>
</feature>
<dbReference type="PANTHER" id="PTHR23501:SF87">
    <property type="entry name" value="SIDEROPHORE IRON TRANSPORTER 2"/>
    <property type="match status" value="1"/>
</dbReference>
<dbReference type="PANTHER" id="PTHR23501">
    <property type="entry name" value="MAJOR FACILITATOR SUPERFAMILY"/>
    <property type="match status" value="1"/>
</dbReference>
<evidence type="ECO:0000256" key="5">
    <source>
        <dbReference type="ARBA" id="ARBA00022989"/>
    </source>
</evidence>
<dbReference type="InParanoid" id="A0A3N4KZ34"/>
<keyword evidence="10" id="KW-1185">Reference proteome</keyword>
<dbReference type="OrthoDB" id="2241241at2759"/>
<dbReference type="GO" id="GO:0005886">
    <property type="term" value="C:plasma membrane"/>
    <property type="evidence" value="ECO:0007669"/>
    <property type="project" value="TreeGrafter"/>
</dbReference>
<evidence type="ECO:0000256" key="4">
    <source>
        <dbReference type="ARBA" id="ARBA00022692"/>
    </source>
</evidence>
<dbReference type="FunFam" id="1.20.1250.20:FF:000197">
    <property type="entry name" value="Siderophore iron transporter 1"/>
    <property type="match status" value="1"/>
</dbReference>
<protein>
    <submittedName>
        <fullName evidence="9">MFS general substrate transporter</fullName>
    </submittedName>
</protein>
<evidence type="ECO:0000256" key="8">
    <source>
        <dbReference type="SAM" id="Phobius"/>
    </source>
</evidence>
<evidence type="ECO:0000256" key="3">
    <source>
        <dbReference type="ARBA" id="ARBA00022448"/>
    </source>
</evidence>
<feature type="transmembrane region" description="Helical" evidence="8">
    <location>
        <begin position="256"/>
        <end position="276"/>
    </location>
</feature>
<proteinExistence type="inferred from homology"/>
<feature type="transmembrane region" description="Helical" evidence="8">
    <location>
        <begin position="530"/>
        <end position="548"/>
    </location>
</feature>
<feature type="transmembrane region" description="Helical" evidence="8">
    <location>
        <begin position="288"/>
        <end position="305"/>
    </location>
</feature>
<feature type="transmembrane region" description="Helical" evidence="8">
    <location>
        <begin position="420"/>
        <end position="441"/>
    </location>
</feature>
<feature type="transmembrane region" description="Helical" evidence="8">
    <location>
        <begin position="389"/>
        <end position="408"/>
    </location>
</feature>
<feature type="transmembrane region" description="Helical" evidence="8">
    <location>
        <begin position="113"/>
        <end position="130"/>
    </location>
</feature>
<evidence type="ECO:0000256" key="6">
    <source>
        <dbReference type="ARBA" id="ARBA00023065"/>
    </source>
</evidence>
<reference evidence="9 10" key="1">
    <citation type="journal article" date="2018" name="Nat. Ecol. Evol.">
        <title>Pezizomycetes genomes reveal the molecular basis of ectomycorrhizal truffle lifestyle.</title>
        <authorList>
            <person name="Murat C."/>
            <person name="Payen T."/>
            <person name="Noel B."/>
            <person name="Kuo A."/>
            <person name="Morin E."/>
            <person name="Chen J."/>
            <person name="Kohler A."/>
            <person name="Krizsan K."/>
            <person name="Balestrini R."/>
            <person name="Da Silva C."/>
            <person name="Montanini B."/>
            <person name="Hainaut M."/>
            <person name="Levati E."/>
            <person name="Barry K.W."/>
            <person name="Belfiori B."/>
            <person name="Cichocki N."/>
            <person name="Clum A."/>
            <person name="Dockter R.B."/>
            <person name="Fauchery L."/>
            <person name="Guy J."/>
            <person name="Iotti M."/>
            <person name="Le Tacon F."/>
            <person name="Lindquist E.A."/>
            <person name="Lipzen A."/>
            <person name="Malagnac F."/>
            <person name="Mello A."/>
            <person name="Molinier V."/>
            <person name="Miyauchi S."/>
            <person name="Poulain J."/>
            <person name="Riccioni C."/>
            <person name="Rubini A."/>
            <person name="Sitrit Y."/>
            <person name="Splivallo R."/>
            <person name="Traeger S."/>
            <person name="Wang M."/>
            <person name="Zifcakova L."/>
            <person name="Wipf D."/>
            <person name="Zambonelli A."/>
            <person name="Paolocci F."/>
            <person name="Nowrousian M."/>
            <person name="Ottonello S."/>
            <person name="Baldrian P."/>
            <person name="Spatafora J.W."/>
            <person name="Henrissat B."/>
            <person name="Nagy L.G."/>
            <person name="Aury J.M."/>
            <person name="Wincker P."/>
            <person name="Grigoriev I.V."/>
            <person name="Bonfante P."/>
            <person name="Martin F.M."/>
        </authorList>
    </citation>
    <scope>NUCLEOTIDE SEQUENCE [LARGE SCALE GENOMIC DNA]</scope>
    <source>
        <strain evidence="9 10">CCBAS932</strain>
    </source>
</reference>
<dbReference type="InterPro" id="IPR036259">
    <property type="entry name" value="MFS_trans_sf"/>
</dbReference>
<dbReference type="FunCoup" id="A0A3N4KZ34">
    <property type="interactions" value="40"/>
</dbReference>
<organism evidence="9 10">
    <name type="scientific">Morchella conica CCBAS932</name>
    <dbReference type="NCBI Taxonomy" id="1392247"/>
    <lineage>
        <taxon>Eukaryota</taxon>
        <taxon>Fungi</taxon>
        <taxon>Dikarya</taxon>
        <taxon>Ascomycota</taxon>
        <taxon>Pezizomycotina</taxon>
        <taxon>Pezizomycetes</taxon>
        <taxon>Pezizales</taxon>
        <taxon>Morchellaceae</taxon>
        <taxon>Morchella</taxon>
    </lineage>
</organism>
<dbReference type="EMBL" id="ML119138">
    <property type="protein sequence ID" value="RPB11005.1"/>
    <property type="molecule type" value="Genomic_DNA"/>
</dbReference>
<name>A0A3N4KZ34_9PEZI</name>
<evidence type="ECO:0000313" key="10">
    <source>
        <dbReference type="Proteomes" id="UP000277580"/>
    </source>
</evidence>
<evidence type="ECO:0000256" key="7">
    <source>
        <dbReference type="ARBA" id="ARBA00023136"/>
    </source>
</evidence>
<gene>
    <name evidence="9" type="ORF">P167DRAFT_524851</name>
</gene>
<sequence length="586" mass="63268">MHGESEKKEPVAEATTNNSDTASIEKTAGVAKIEGVTLAWSKVGLWTAWAGIMLLAVAVSLDSQTIYSYQPMATSTFGAHSLLATIGTVQNIMYAVTKPPVAKIADVFGRFEAFTFSVVLLTLGFILEAASQDIGTFAAAQIFYVAGQVGIQFMQQIFAADTTNLKWRALFNALPLAPFLFTTWCGAPIVERVLRDSTWRWGYGMYAIIIPACAIPLLISLGYHQHKASKAGVISNKDKNSALLRDPVALFSQLDILGLTLFTAGLTLVLLPMTLAARYPDKWASSHIIVMLVVGVICLIAFPIWEVYFAKTPILSLDLLKDRTVLGGCGVVFFAFCAFYIYQPYFYSYLVVVRGHSYKAATNIVLASSFASTASGLIIAFAVRYTGNYKWVVVAGICIKIIGGGLMFRYRDIDSSTAQLVMGQVIFGIGTGLLNVIQVGVQAAVKHRDVASVTALLATGYSVGGAVGDSISGGIWTNLLPQKLALHLPNSNATEIASIRDNFVVASSTYLMGSAERTGINRAYDEVMRIQLMVALILLFVPLGFIAITKDINLKEADENNDYGGVVIGNHGRTGRQHDEGVETKN</sequence>
<dbReference type="Proteomes" id="UP000277580">
    <property type="component" value="Unassembled WGS sequence"/>
</dbReference>
<feature type="transmembrane region" description="Helical" evidence="8">
    <location>
        <begin position="170"/>
        <end position="190"/>
    </location>
</feature>
<dbReference type="SUPFAM" id="SSF103473">
    <property type="entry name" value="MFS general substrate transporter"/>
    <property type="match status" value="1"/>
</dbReference>
<dbReference type="GO" id="GO:0022857">
    <property type="term" value="F:transmembrane transporter activity"/>
    <property type="evidence" value="ECO:0007669"/>
    <property type="project" value="InterPro"/>
</dbReference>
<comment type="similarity">
    <text evidence="2">Belongs to the major facilitator superfamily.</text>
</comment>
<feature type="transmembrane region" description="Helical" evidence="8">
    <location>
        <begin position="363"/>
        <end position="383"/>
    </location>
</feature>
<keyword evidence="3" id="KW-0813">Transport</keyword>
<comment type="subcellular location">
    <subcellularLocation>
        <location evidence="1">Membrane</location>
        <topology evidence="1">Multi-pass membrane protein</topology>
    </subcellularLocation>
</comment>
<feature type="transmembrane region" description="Helical" evidence="8">
    <location>
        <begin position="137"/>
        <end position="158"/>
    </location>
</feature>
<keyword evidence="6" id="KW-0406">Ion transport</keyword>
<feature type="transmembrane region" description="Helical" evidence="8">
    <location>
        <begin position="43"/>
        <end position="61"/>
    </location>
</feature>
<evidence type="ECO:0000256" key="1">
    <source>
        <dbReference type="ARBA" id="ARBA00004141"/>
    </source>
</evidence>